<accession>A0ABV8VRY9</accession>
<sequence length="243" mass="28976">MSRSKGLWLKEIMMMRGFHIFLLVIYGVLSIITLSNEHTIFLSTEYMIGQSIMGLMIIPCTMLFSLNMEKHQMTLFLFQKGNIKKQIQMKWLHAFLLYLLFFIWLSLLSIVSIMLDFSDSTLAALMKIIWYLFFYMLIIQMIATVAIFIAWVIYQWIRNKVGFLLSVIVMVITFVVFFEFFQRLFEIPIILNFWTIEIQTEQMPFQLFITDGYLSMSMIIFTGAILYFFYWLSLQLFIKKVEV</sequence>
<comment type="caution">
    <text evidence="2">The sequence shown here is derived from an EMBL/GenBank/DDBJ whole genome shotgun (WGS) entry which is preliminary data.</text>
</comment>
<evidence type="ECO:0000313" key="2">
    <source>
        <dbReference type="EMBL" id="MFC4387201.1"/>
    </source>
</evidence>
<feature type="transmembrane region" description="Helical" evidence="1">
    <location>
        <begin position="129"/>
        <end position="154"/>
    </location>
</feature>
<keyword evidence="1" id="KW-0812">Transmembrane</keyword>
<feature type="transmembrane region" description="Helical" evidence="1">
    <location>
        <begin position="95"/>
        <end position="117"/>
    </location>
</feature>
<evidence type="ECO:0008006" key="4">
    <source>
        <dbReference type="Google" id="ProtNLM"/>
    </source>
</evidence>
<feature type="transmembrane region" description="Helical" evidence="1">
    <location>
        <begin position="12"/>
        <end position="34"/>
    </location>
</feature>
<dbReference type="EMBL" id="JBHSDV010000001">
    <property type="protein sequence ID" value="MFC4387201.1"/>
    <property type="molecule type" value="Genomic_DNA"/>
</dbReference>
<name>A0ABV8VRY9_9BACI</name>
<feature type="transmembrane region" description="Helical" evidence="1">
    <location>
        <begin position="46"/>
        <end position="66"/>
    </location>
</feature>
<dbReference type="Proteomes" id="UP001595880">
    <property type="component" value="Unassembled WGS sequence"/>
</dbReference>
<evidence type="ECO:0000256" key="1">
    <source>
        <dbReference type="SAM" id="Phobius"/>
    </source>
</evidence>
<proteinExistence type="predicted"/>
<reference evidence="3" key="1">
    <citation type="journal article" date="2019" name="Int. J. Syst. Evol. Microbiol.">
        <title>The Global Catalogue of Microorganisms (GCM) 10K type strain sequencing project: providing services to taxonomists for standard genome sequencing and annotation.</title>
        <authorList>
            <consortium name="The Broad Institute Genomics Platform"/>
            <consortium name="The Broad Institute Genome Sequencing Center for Infectious Disease"/>
            <person name="Wu L."/>
            <person name="Ma J."/>
        </authorList>
    </citation>
    <scope>NUCLEOTIDE SEQUENCE [LARGE SCALE GENOMIC DNA]</scope>
    <source>
        <strain evidence="3">KACC 14058</strain>
    </source>
</reference>
<keyword evidence="3" id="KW-1185">Reference proteome</keyword>
<evidence type="ECO:0000313" key="3">
    <source>
        <dbReference type="Proteomes" id="UP001595880"/>
    </source>
</evidence>
<feature type="transmembrane region" description="Helical" evidence="1">
    <location>
        <begin position="161"/>
        <end position="181"/>
    </location>
</feature>
<feature type="transmembrane region" description="Helical" evidence="1">
    <location>
        <begin position="213"/>
        <end position="232"/>
    </location>
</feature>
<dbReference type="RefSeq" id="WP_390196684.1">
    <property type="nucleotide sequence ID" value="NZ_JBHSDV010000001.1"/>
</dbReference>
<protein>
    <recommendedName>
        <fullName evidence="4">ABC transporter permease</fullName>
    </recommendedName>
</protein>
<organism evidence="2 3">
    <name type="scientific">Gracilibacillus marinus</name>
    <dbReference type="NCBI Taxonomy" id="630535"/>
    <lineage>
        <taxon>Bacteria</taxon>
        <taxon>Bacillati</taxon>
        <taxon>Bacillota</taxon>
        <taxon>Bacilli</taxon>
        <taxon>Bacillales</taxon>
        <taxon>Bacillaceae</taxon>
        <taxon>Gracilibacillus</taxon>
    </lineage>
</organism>
<keyword evidence="1" id="KW-1133">Transmembrane helix</keyword>
<keyword evidence="1" id="KW-0472">Membrane</keyword>
<gene>
    <name evidence="2" type="ORF">ACFOZ1_05190</name>
</gene>